<keyword evidence="2" id="KW-1185">Reference proteome</keyword>
<protein>
    <submittedName>
        <fullName evidence="1 3">Uncharacterized protein</fullName>
    </submittedName>
</protein>
<proteinExistence type="predicted"/>
<organism evidence="1">
    <name type="scientific">Mytilinidion resinicola</name>
    <dbReference type="NCBI Taxonomy" id="574789"/>
    <lineage>
        <taxon>Eukaryota</taxon>
        <taxon>Fungi</taxon>
        <taxon>Dikarya</taxon>
        <taxon>Ascomycota</taxon>
        <taxon>Pezizomycotina</taxon>
        <taxon>Dothideomycetes</taxon>
        <taxon>Pleosporomycetidae</taxon>
        <taxon>Mytilinidiales</taxon>
        <taxon>Mytilinidiaceae</taxon>
        <taxon>Mytilinidion</taxon>
    </lineage>
</organism>
<evidence type="ECO:0000313" key="1">
    <source>
        <dbReference type="EMBL" id="KAF2810195.1"/>
    </source>
</evidence>
<dbReference type="AlphaFoldDB" id="A0A6A6YQC7"/>
<evidence type="ECO:0000313" key="2">
    <source>
        <dbReference type="Proteomes" id="UP000504636"/>
    </source>
</evidence>
<dbReference type="EMBL" id="MU003700">
    <property type="protein sequence ID" value="KAF2810195.1"/>
    <property type="molecule type" value="Genomic_DNA"/>
</dbReference>
<sequence>MTRFGVALPLSVPASWIQPDSHVTPPWTYHSGPGPATYLPTHYHGLLEQQLSLTTCLKDIILKPGHTMGIGHVLIGQWSRDVVGVEKKWKSGSWRRGGRTTTRRLLPRPMFSSRLRHAGFCGTTPDACRSRSTHSDR</sequence>
<dbReference type="GeneID" id="54455131"/>
<gene>
    <name evidence="1 3" type="ORF">BDZ99DRAFT_307132</name>
</gene>
<dbReference type="Proteomes" id="UP000504636">
    <property type="component" value="Unplaced"/>
</dbReference>
<reference evidence="3" key="3">
    <citation type="submission" date="2025-04" db="UniProtKB">
        <authorList>
            <consortium name="RefSeq"/>
        </authorList>
    </citation>
    <scope>IDENTIFICATION</scope>
    <source>
        <strain evidence="3">CBS 304.34</strain>
    </source>
</reference>
<dbReference type="RefSeq" id="XP_033577159.1">
    <property type="nucleotide sequence ID" value="XM_033714238.1"/>
</dbReference>
<accession>A0A6A6YQC7</accession>
<evidence type="ECO:0000313" key="3">
    <source>
        <dbReference type="RefSeq" id="XP_033577159.1"/>
    </source>
</evidence>
<reference evidence="3" key="2">
    <citation type="submission" date="2020-04" db="EMBL/GenBank/DDBJ databases">
        <authorList>
            <consortium name="NCBI Genome Project"/>
        </authorList>
    </citation>
    <scope>NUCLEOTIDE SEQUENCE</scope>
    <source>
        <strain evidence="3">CBS 304.34</strain>
    </source>
</reference>
<name>A0A6A6YQC7_9PEZI</name>
<reference evidence="1 3" key="1">
    <citation type="journal article" date="2020" name="Stud. Mycol.">
        <title>101 Dothideomycetes genomes: a test case for predicting lifestyles and emergence of pathogens.</title>
        <authorList>
            <person name="Haridas S."/>
            <person name="Albert R."/>
            <person name="Binder M."/>
            <person name="Bloem J."/>
            <person name="Labutti K."/>
            <person name="Salamov A."/>
            <person name="Andreopoulos B."/>
            <person name="Baker S."/>
            <person name="Barry K."/>
            <person name="Bills G."/>
            <person name="Bluhm B."/>
            <person name="Cannon C."/>
            <person name="Castanera R."/>
            <person name="Culley D."/>
            <person name="Daum C."/>
            <person name="Ezra D."/>
            <person name="Gonzalez J."/>
            <person name="Henrissat B."/>
            <person name="Kuo A."/>
            <person name="Liang C."/>
            <person name="Lipzen A."/>
            <person name="Lutzoni F."/>
            <person name="Magnuson J."/>
            <person name="Mondo S."/>
            <person name="Nolan M."/>
            <person name="Ohm R."/>
            <person name="Pangilinan J."/>
            <person name="Park H.-J."/>
            <person name="Ramirez L."/>
            <person name="Alfaro M."/>
            <person name="Sun H."/>
            <person name="Tritt A."/>
            <person name="Yoshinaga Y."/>
            <person name="Zwiers L.-H."/>
            <person name="Turgeon B."/>
            <person name="Goodwin S."/>
            <person name="Spatafora J."/>
            <person name="Crous P."/>
            <person name="Grigoriev I."/>
        </authorList>
    </citation>
    <scope>NUCLEOTIDE SEQUENCE</scope>
    <source>
        <strain evidence="1 3">CBS 304.34</strain>
    </source>
</reference>